<dbReference type="OrthoDB" id="7950901at2759"/>
<dbReference type="InterPro" id="IPR050527">
    <property type="entry name" value="Snail/Krueppel_Znf"/>
</dbReference>
<name>A0A6J2K9N1_BOMMA</name>
<keyword evidence="6" id="KW-0238">DNA-binding</keyword>
<evidence type="ECO:0000256" key="8">
    <source>
        <dbReference type="ARBA" id="ARBA00037948"/>
    </source>
</evidence>
<dbReference type="PROSITE" id="PS50157">
    <property type="entry name" value="ZINC_FINGER_C2H2_2"/>
    <property type="match status" value="4"/>
</dbReference>
<comment type="subcellular location">
    <subcellularLocation>
        <location evidence="1">Nucleus</location>
    </subcellularLocation>
</comment>
<evidence type="ECO:0000256" key="2">
    <source>
        <dbReference type="ARBA" id="ARBA00022723"/>
    </source>
</evidence>
<organism evidence="12 13">
    <name type="scientific">Bombyx mandarina</name>
    <name type="common">Wild silk moth</name>
    <name type="synonym">Wild silkworm</name>
    <dbReference type="NCBI Taxonomy" id="7092"/>
    <lineage>
        <taxon>Eukaryota</taxon>
        <taxon>Metazoa</taxon>
        <taxon>Ecdysozoa</taxon>
        <taxon>Arthropoda</taxon>
        <taxon>Hexapoda</taxon>
        <taxon>Insecta</taxon>
        <taxon>Pterygota</taxon>
        <taxon>Neoptera</taxon>
        <taxon>Endopterygota</taxon>
        <taxon>Lepidoptera</taxon>
        <taxon>Glossata</taxon>
        <taxon>Ditrysia</taxon>
        <taxon>Bombycoidea</taxon>
        <taxon>Bombycidae</taxon>
        <taxon>Bombycinae</taxon>
        <taxon>Bombyx</taxon>
    </lineage>
</organism>
<dbReference type="GO" id="GO:0000978">
    <property type="term" value="F:RNA polymerase II cis-regulatory region sequence-specific DNA binding"/>
    <property type="evidence" value="ECO:0007669"/>
    <property type="project" value="TreeGrafter"/>
</dbReference>
<evidence type="ECO:0000313" key="12">
    <source>
        <dbReference type="Proteomes" id="UP000504629"/>
    </source>
</evidence>
<dbReference type="Pfam" id="PF00096">
    <property type="entry name" value="zf-C2H2"/>
    <property type="match status" value="1"/>
</dbReference>
<dbReference type="PROSITE" id="PS00028">
    <property type="entry name" value="ZINC_FINGER_C2H2_1"/>
    <property type="match status" value="8"/>
</dbReference>
<evidence type="ECO:0000256" key="6">
    <source>
        <dbReference type="ARBA" id="ARBA00023125"/>
    </source>
</evidence>
<evidence type="ECO:0000313" key="13">
    <source>
        <dbReference type="RefSeq" id="XP_028038333.1"/>
    </source>
</evidence>
<dbReference type="SUPFAM" id="SSF57667">
    <property type="entry name" value="beta-beta-alpha zinc fingers"/>
    <property type="match status" value="2"/>
</dbReference>
<evidence type="ECO:0000256" key="4">
    <source>
        <dbReference type="ARBA" id="ARBA00022771"/>
    </source>
</evidence>
<dbReference type="PANTHER" id="PTHR24388">
    <property type="entry name" value="ZINC FINGER PROTEIN"/>
    <property type="match status" value="1"/>
</dbReference>
<dbReference type="RefSeq" id="XP_028038333.1">
    <property type="nucleotide sequence ID" value="XM_028182532.1"/>
</dbReference>
<dbReference type="AlphaFoldDB" id="A0A6J2K9N1"/>
<dbReference type="GO" id="GO:0005634">
    <property type="term" value="C:nucleus"/>
    <property type="evidence" value="ECO:0007669"/>
    <property type="project" value="UniProtKB-SubCell"/>
</dbReference>
<proteinExistence type="inferred from homology"/>
<keyword evidence="7" id="KW-0539">Nucleus</keyword>
<dbReference type="KEGG" id="bman:114249062"/>
<feature type="compositionally biased region" description="Basic residues" evidence="10">
    <location>
        <begin position="462"/>
        <end position="477"/>
    </location>
</feature>
<evidence type="ECO:0000256" key="3">
    <source>
        <dbReference type="ARBA" id="ARBA00022737"/>
    </source>
</evidence>
<reference evidence="13" key="1">
    <citation type="submission" date="2025-08" db="UniProtKB">
        <authorList>
            <consortium name="RefSeq"/>
        </authorList>
    </citation>
    <scope>IDENTIFICATION</scope>
    <source>
        <tissue evidence="13">Silk gland</tissue>
    </source>
</reference>
<feature type="region of interest" description="Disordered" evidence="10">
    <location>
        <begin position="455"/>
        <end position="477"/>
    </location>
</feature>
<comment type="similarity">
    <text evidence="8">Belongs to the snail C2H2-type zinc-finger protein family.</text>
</comment>
<evidence type="ECO:0000256" key="5">
    <source>
        <dbReference type="ARBA" id="ARBA00022833"/>
    </source>
</evidence>
<evidence type="ECO:0000256" key="1">
    <source>
        <dbReference type="ARBA" id="ARBA00004123"/>
    </source>
</evidence>
<sequence>MGGDANFETVLNIDNDLQYDAEVDVICSICNAEFLDPGDLKQHLKVHSTVSTDTERRKTCDFCECKYADVEEYAYHIRDSHLAASKFCQLCSRVFIDFNKYKQHTRKHYTAKSEYNACSQCSALYINEMELERHEVENHKHVDEGVFLHNLYPFLSSVLNMKMSTFTKVKADDSDYSCTVCDYKTNDLDLYIQHLQEKNCRSLACDSCGNVYKLRRGLFSHLVMSSSCNHVQTDKTIQCKECYQLIGSMYYKNHIRQCKPVKCTMCNIIFHSVNDLTEHQISRHPLSIEVKTCKFCYRQCVGKVALMKHMTRVHRTELHLYKYECVDCKTVFKHPQKLFSHFYMKHKDLEPYTCKICNKKFKIRKKFTIHIKLDHNSVGFIEFDKNYHVYFADKKSENPFTPTCVLSEEDKRMCNMYSEVYSLPNQKSDASDYKSILNVLSATETECYMTELEKKMKETQPKKQKRRRKTGGRRKKTVEKEYVIQDSTDEDDIPLVELTNSKPTPKAFPEKLFSNYKDKKDNRRKVTCTKCNKYCYTKQNYKRHMALHSKNELQTCIKCAQIFNSVSKLKEHVEKEHSTSQLIDTLKMLLEKRKQGRTSTHELTMSQKFEQTIKRVKTDTTCTPAKITVVKDGTSVQKFLENFSPEDSKKTIVIESNISIKPVTSPFYREPFITMKKFTPEPLNAEVKLAMPVKFKPDLSEKVKVKVQLVQSLLKPSVFSGLECNEKIEGTDDHNYTEFDSTYYEESKECIPEVAQEEEVENHDERKHTIHVPHKIVIPKLPANHNISIAHLLPEAPYYRIVKVNDVLNDVMPEPPKKPVEKPTRQDLIKLPDGTKLVTVNPLAHLLGDKKVDDIMQPLKSKYYKPKVISNVENAFTKALEKANTPTHFRKASDKVVKRGRKRKLM</sequence>
<keyword evidence="4 9" id="KW-0863">Zinc-finger</keyword>
<keyword evidence="2" id="KW-0479">Metal-binding</keyword>
<accession>A0A6J2K9N1</accession>
<dbReference type="PANTHER" id="PTHR24388:SF54">
    <property type="entry name" value="PROTEIN ESCARGOT"/>
    <property type="match status" value="1"/>
</dbReference>
<feature type="domain" description="C2H2-type" evidence="11">
    <location>
        <begin position="352"/>
        <end position="375"/>
    </location>
</feature>
<evidence type="ECO:0000259" key="11">
    <source>
        <dbReference type="PROSITE" id="PS50157"/>
    </source>
</evidence>
<evidence type="ECO:0000256" key="9">
    <source>
        <dbReference type="PROSITE-ProRule" id="PRU00042"/>
    </source>
</evidence>
<dbReference type="InterPro" id="IPR036236">
    <property type="entry name" value="Znf_C2H2_sf"/>
</dbReference>
<dbReference type="GeneID" id="114249062"/>
<evidence type="ECO:0000256" key="7">
    <source>
        <dbReference type="ARBA" id="ARBA00023242"/>
    </source>
</evidence>
<keyword evidence="5" id="KW-0862">Zinc</keyword>
<dbReference type="GO" id="GO:0000981">
    <property type="term" value="F:DNA-binding transcription factor activity, RNA polymerase II-specific"/>
    <property type="evidence" value="ECO:0007669"/>
    <property type="project" value="TreeGrafter"/>
</dbReference>
<dbReference type="InterPro" id="IPR013087">
    <property type="entry name" value="Znf_C2H2_type"/>
</dbReference>
<dbReference type="Gene3D" id="3.30.160.60">
    <property type="entry name" value="Classic Zinc Finger"/>
    <property type="match status" value="3"/>
</dbReference>
<gene>
    <name evidence="13" type="primary">LOC114249062</name>
</gene>
<feature type="domain" description="C2H2-type" evidence="11">
    <location>
        <begin position="86"/>
        <end position="113"/>
    </location>
</feature>
<feature type="domain" description="C2H2-type" evidence="11">
    <location>
        <begin position="323"/>
        <end position="351"/>
    </location>
</feature>
<feature type="domain" description="C2H2-type" evidence="11">
    <location>
        <begin position="25"/>
        <end position="52"/>
    </location>
</feature>
<keyword evidence="12" id="KW-1185">Reference proteome</keyword>
<evidence type="ECO:0000256" key="10">
    <source>
        <dbReference type="SAM" id="MobiDB-lite"/>
    </source>
</evidence>
<keyword evidence="3" id="KW-0677">Repeat</keyword>
<protein>
    <submittedName>
        <fullName evidence="13">Gastrula zinc finger protein xFG20-1-like</fullName>
    </submittedName>
</protein>
<dbReference type="Proteomes" id="UP000504629">
    <property type="component" value="Unplaced"/>
</dbReference>
<dbReference type="SMART" id="SM00355">
    <property type="entry name" value="ZnF_C2H2"/>
    <property type="match status" value="12"/>
</dbReference>
<dbReference type="GO" id="GO:0008270">
    <property type="term" value="F:zinc ion binding"/>
    <property type="evidence" value="ECO:0007669"/>
    <property type="project" value="UniProtKB-KW"/>
</dbReference>